<dbReference type="SUPFAM" id="SSF52540">
    <property type="entry name" value="P-loop containing nucleoside triphosphate hydrolases"/>
    <property type="match status" value="1"/>
</dbReference>
<dbReference type="Gene3D" id="3.40.1090.10">
    <property type="entry name" value="Cytosolic phospholipase A2 catalytic domain"/>
    <property type="match status" value="1"/>
</dbReference>
<dbReference type="InterPro" id="IPR016035">
    <property type="entry name" value="Acyl_Trfase/lysoPLipase"/>
</dbReference>
<protein>
    <recommendedName>
        <fullName evidence="14">FabD/lysophospholipase-like protein</fullName>
    </recommendedName>
</protein>
<evidence type="ECO:0000256" key="9">
    <source>
        <dbReference type="SAM" id="MobiDB-lite"/>
    </source>
</evidence>
<comment type="caution">
    <text evidence="12">The sequence shown here is derived from an EMBL/GenBank/DDBJ whole genome shotgun (WGS) entry which is preliminary data.</text>
</comment>
<dbReference type="CDD" id="cd00882">
    <property type="entry name" value="Ras_like_GTPase"/>
    <property type="match status" value="1"/>
</dbReference>
<dbReference type="InterPro" id="IPR017907">
    <property type="entry name" value="Znf_RING_CS"/>
</dbReference>
<feature type="active site" description="Proton acceptor" evidence="8">
    <location>
        <position position="915"/>
    </location>
</feature>
<feature type="region of interest" description="Disordered" evidence="9">
    <location>
        <begin position="61"/>
        <end position="81"/>
    </location>
</feature>
<dbReference type="Gene3D" id="3.40.50.300">
    <property type="entry name" value="P-loop containing nucleotide triphosphate hydrolases"/>
    <property type="match status" value="1"/>
</dbReference>
<dbReference type="Pfam" id="PF01734">
    <property type="entry name" value="Patatin"/>
    <property type="match status" value="1"/>
</dbReference>
<dbReference type="OrthoDB" id="194358at2759"/>
<feature type="compositionally biased region" description="Basic and acidic residues" evidence="9">
    <location>
        <begin position="1"/>
        <end position="14"/>
    </location>
</feature>
<organism evidence="12 13">
    <name type="scientific">Dendryphion nanum</name>
    <dbReference type="NCBI Taxonomy" id="256645"/>
    <lineage>
        <taxon>Eukaryota</taxon>
        <taxon>Fungi</taxon>
        <taxon>Dikarya</taxon>
        <taxon>Ascomycota</taxon>
        <taxon>Pezizomycotina</taxon>
        <taxon>Dothideomycetes</taxon>
        <taxon>Pleosporomycetidae</taxon>
        <taxon>Pleosporales</taxon>
        <taxon>Torulaceae</taxon>
        <taxon>Dendryphion</taxon>
    </lineage>
</organism>
<dbReference type="Proteomes" id="UP000700596">
    <property type="component" value="Unassembled WGS sequence"/>
</dbReference>
<keyword evidence="4" id="KW-0862">Zinc</keyword>
<dbReference type="InterPro" id="IPR001841">
    <property type="entry name" value="Znf_RING"/>
</dbReference>
<evidence type="ECO:0000256" key="4">
    <source>
        <dbReference type="ARBA" id="ARBA00022833"/>
    </source>
</evidence>
<dbReference type="GO" id="GO:0016042">
    <property type="term" value="P:lipid catabolic process"/>
    <property type="evidence" value="ECO:0007669"/>
    <property type="project" value="UniProtKB-UniRule"/>
</dbReference>
<feature type="domain" description="RING-type" evidence="10">
    <location>
        <begin position="662"/>
        <end position="706"/>
    </location>
</feature>
<dbReference type="EMBL" id="JAGMWT010000009">
    <property type="protein sequence ID" value="KAH7122438.1"/>
    <property type="molecule type" value="Genomic_DNA"/>
</dbReference>
<dbReference type="GO" id="GO:0046486">
    <property type="term" value="P:glycerolipid metabolic process"/>
    <property type="evidence" value="ECO:0007669"/>
    <property type="project" value="UniProtKB-ARBA"/>
</dbReference>
<dbReference type="InterPro" id="IPR027417">
    <property type="entry name" value="P-loop_NTPase"/>
</dbReference>
<dbReference type="InterPro" id="IPR002641">
    <property type="entry name" value="PNPLA_dom"/>
</dbReference>
<keyword evidence="13" id="KW-1185">Reference proteome</keyword>
<dbReference type="PANTHER" id="PTHR24185:SF1">
    <property type="entry name" value="CALCIUM-INDEPENDENT PHOSPHOLIPASE A2-GAMMA"/>
    <property type="match status" value="1"/>
</dbReference>
<feature type="short sequence motif" description="GXGXXG" evidence="8">
    <location>
        <begin position="733"/>
        <end position="738"/>
    </location>
</feature>
<reference evidence="12" key="1">
    <citation type="journal article" date="2021" name="Nat. Commun.">
        <title>Genetic determinants of endophytism in the Arabidopsis root mycobiome.</title>
        <authorList>
            <person name="Mesny F."/>
            <person name="Miyauchi S."/>
            <person name="Thiergart T."/>
            <person name="Pickel B."/>
            <person name="Atanasova L."/>
            <person name="Karlsson M."/>
            <person name="Huettel B."/>
            <person name="Barry K.W."/>
            <person name="Haridas S."/>
            <person name="Chen C."/>
            <person name="Bauer D."/>
            <person name="Andreopoulos W."/>
            <person name="Pangilinan J."/>
            <person name="LaButti K."/>
            <person name="Riley R."/>
            <person name="Lipzen A."/>
            <person name="Clum A."/>
            <person name="Drula E."/>
            <person name="Henrissat B."/>
            <person name="Kohler A."/>
            <person name="Grigoriev I.V."/>
            <person name="Martin F.M."/>
            <person name="Hacquard S."/>
        </authorList>
    </citation>
    <scope>NUCLEOTIDE SEQUENCE</scope>
    <source>
        <strain evidence="12">MPI-CAGE-CH-0243</strain>
    </source>
</reference>
<evidence type="ECO:0000313" key="12">
    <source>
        <dbReference type="EMBL" id="KAH7122438.1"/>
    </source>
</evidence>
<dbReference type="PANTHER" id="PTHR24185">
    <property type="entry name" value="CALCIUM-INDEPENDENT PHOSPHOLIPASE A2-GAMMA"/>
    <property type="match status" value="1"/>
</dbReference>
<evidence type="ECO:0000259" key="10">
    <source>
        <dbReference type="PROSITE" id="PS50089"/>
    </source>
</evidence>
<evidence type="ECO:0000256" key="6">
    <source>
        <dbReference type="ARBA" id="ARBA00023098"/>
    </source>
</evidence>
<dbReference type="SUPFAM" id="SSF52151">
    <property type="entry name" value="FabD/lysophospholipase-like"/>
    <property type="match status" value="1"/>
</dbReference>
<evidence type="ECO:0000256" key="3">
    <source>
        <dbReference type="ARBA" id="ARBA00022801"/>
    </source>
</evidence>
<evidence type="ECO:0000256" key="7">
    <source>
        <dbReference type="PROSITE-ProRule" id="PRU00175"/>
    </source>
</evidence>
<evidence type="ECO:0000256" key="2">
    <source>
        <dbReference type="ARBA" id="ARBA00022771"/>
    </source>
</evidence>
<feature type="domain" description="PNPLA" evidence="11">
    <location>
        <begin position="729"/>
        <end position="928"/>
    </location>
</feature>
<evidence type="ECO:0000259" key="11">
    <source>
        <dbReference type="PROSITE" id="PS51635"/>
    </source>
</evidence>
<dbReference type="GO" id="GO:0008270">
    <property type="term" value="F:zinc ion binding"/>
    <property type="evidence" value="ECO:0007669"/>
    <property type="project" value="UniProtKB-KW"/>
</dbReference>
<dbReference type="GO" id="GO:0019369">
    <property type="term" value="P:arachidonate metabolic process"/>
    <property type="evidence" value="ECO:0007669"/>
    <property type="project" value="TreeGrafter"/>
</dbReference>
<keyword evidence="3 8" id="KW-0378">Hydrolase</keyword>
<dbReference type="PROSITE" id="PS50089">
    <property type="entry name" value="ZF_RING_2"/>
    <property type="match status" value="1"/>
</dbReference>
<gene>
    <name evidence="12" type="ORF">B0J11DRAFT_437907</name>
</gene>
<dbReference type="CDD" id="cd07199">
    <property type="entry name" value="Pat17_PNPLA8_PNPLA9_like"/>
    <property type="match status" value="1"/>
</dbReference>
<evidence type="ECO:0000256" key="1">
    <source>
        <dbReference type="ARBA" id="ARBA00022723"/>
    </source>
</evidence>
<dbReference type="PROSITE" id="PS51635">
    <property type="entry name" value="PNPLA"/>
    <property type="match status" value="1"/>
</dbReference>
<evidence type="ECO:0008006" key="14">
    <source>
        <dbReference type="Google" id="ProtNLM"/>
    </source>
</evidence>
<keyword evidence="2 7" id="KW-0863">Zinc-finger</keyword>
<keyword evidence="6 8" id="KW-0443">Lipid metabolism</keyword>
<evidence type="ECO:0000256" key="8">
    <source>
        <dbReference type="PROSITE-ProRule" id="PRU01161"/>
    </source>
</evidence>
<evidence type="ECO:0000256" key="5">
    <source>
        <dbReference type="ARBA" id="ARBA00022963"/>
    </source>
</evidence>
<evidence type="ECO:0000313" key="13">
    <source>
        <dbReference type="Proteomes" id="UP000700596"/>
    </source>
</evidence>
<feature type="short sequence motif" description="DGA/G" evidence="8">
    <location>
        <begin position="915"/>
        <end position="917"/>
    </location>
</feature>
<keyword evidence="1" id="KW-0479">Metal-binding</keyword>
<keyword evidence="5 8" id="KW-0442">Lipid degradation</keyword>
<accession>A0A9P9DNL3</accession>
<feature type="active site" description="Nucleophile" evidence="8">
    <location>
        <position position="772"/>
    </location>
</feature>
<feature type="short sequence motif" description="GXSXG" evidence="8">
    <location>
        <begin position="770"/>
        <end position="774"/>
    </location>
</feature>
<dbReference type="GO" id="GO:0016020">
    <property type="term" value="C:membrane"/>
    <property type="evidence" value="ECO:0007669"/>
    <property type="project" value="TreeGrafter"/>
</dbReference>
<feature type="compositionally biased region" description="Basic and acidic residues" evidence="9">
    <location>
        <begin position="68"/>
        <end position="81"/>
    </location>
</feature>
<dbReference type="GO" id="GO:0047499">
    <property type="term" value="F:calcium-independent phospholipase A2 activity"/>
    <property type="evidence" value="ECO:0007669"/>
    <property type="project" value="TreeGrafter"/>
</dbReference>
<sequence>MYRAHQSESRETSSRVDSFPSGLEDEPCEACYTVKSNISYCNICDIFFCSPCWDAQVQHNQQRRQRNRDRDPNRLPHEKTDTRLAKKIRDALAPSDDEVTLQQLYESDVQTAWFGIDRPDGDLPIFKDYGRYNYLLSATADEDFGHSQASRDDRTPSLVSFVGQSGAGKSTLIKLLIDLHVRQDQSFSTPVVGRPGSTDPTSEDVHLYADPVTGASKAPLFFADCEGLLGGEREPISTKLKRSFHKAAQSITSSPAISERELTWADSPGLRSRQYAVMNLYPRLLYTFSDVIVFVLKNPRVIENVFEQLLEWAAAALEMSSNQPVLPHVIIALNASPNEIEESQWDPERATSSIFDSVSQTTFQNPIFQKHARFWRERERPIATVHQLVMSYYSSDMIVRIPQNGRPHRIEEQINKLYTHISRDCEASRDRKAALRMLLDAEELQSYLQYAFDHFALSLDHPFDFVQASFSNSPIPLDFGGNILKLAINLMRVWENKADTQIIFQELSYMVASCIMLDTARQAIKGTACDIFPEYLSHLYAALENFCEMYWPCEYVHIGSGARCVNVRSGHGKKGHQNASGKVIADGLYQSRWTFETLQNEFTCNSYFRLEELLELLQQKQRLGVLNKHIAAEIHRDDVMAYFYNHVSGKGKLHEYNSHTVCFCCLSKPPEHALPCGHVLCTPCVETYGHKRSKTEVDMQGCPLENQAARSFQSWKIHFKPEFAGVRVLSLDGGGIRGIIELEILRSIENVWNGMNRRLRIQNFFDLITGTSTGGLIALGMVVRNWPVENCISNFKELCGKAFTRRVGGNIPLIGWFVNSYNHSMYETTPLHEALQTAFPENQYLFGGERYNQSETSSVKVAVTTTIASKSPMVLANYNRRCDDKCKLCYARATSAAPRYFKPFHHQTTKQIYMDGALYNNNPIRIADTEWKLIWSASPCDHPDLMLSLGTGYRSEQPAIPERNTSMKRGLFKNGKMMFRIATDHIQDALNCEKIWHDYIRPLPDQMTLSRFIRYNPKINDLPELDDVHAIGRLQKEVREQLNTDSILIGRIAMQLVATTFYFETERLLQQPHNNAIATGRIYCRFGEGSVEMKELGKLLRDKGYHDKNPSFQVCERYSGRTNQTRDITPDIVSNMVACGRFHFRRMEIPLQNKLYEVEIWLDLNGDHRHLISAFPRRLSEDSNERISEYFPRTINAVLSSNRNTPATFNQQSEMGWWFNPSAKRFLVSPGSIKCPTPTDLVELF</sequence>
<dbReference type="PROSITE" id="PS00518">
    <property type="entry name" value="ZF_RING_1"/>
    <property type="match status" value="1"/>
</dbReference>
<name>A0A9P9DNL3_9PLEO</name>
<feature type="region of interest" description="Disordered" evidence="9">
    <location>
        <begin position="1"/>
        <end position="24"/>
    </location>
</feature>
<proteinExistence type="predicted"/>
<dbReference type="AlphaFoldDB" id="A0A9P9DNL3"/>